<protein>
    <recommendedName>
        <fullName evidence="3">Abortive infection protein</fullName>
    </recommendedName>
</protein>
<name>A0A4R4TY03_9ACTN</name>
<dbReference type="InterPro" id="IPR017853">
    <property type="entry name" value="GH"/>
</dbReference>
<keyword evidence="2" id="KW-1185">Reference proteome</keyword>
<reference evidence="1 2" key="1">
    <citation type="submission" date="2019-03" db="EMBL/GenBank/DDBJ databases">
        <title>Draft genome sequences of novel Actinobacteria.</title>
        <authorList>
            <person name="Sahin N."/>
            <person name="Ay H."/>
            <person name="Saygin H."/>
        </authorList>
    </citation>
    <scope>NUCLEOTIDE SEQUENCE [LARGE SCALE GENOMIC DNA]</scope>
    <source>
        <strain evidence="1 2">DSM 41900</strain>
    </source>
</reference>
<proteinExistence type="predicted"/>
<evidence type="ECO:0008006" key="3">
    <source>
        <dbReference type="Google" id="ProtNLM"/>
    </source>
</evidence>
<dbReference type="Gene3D" id="3.20.20.80">
    <property type="entry name" value="Glycosidases"/>
    <property type="match status" value="1"/>
</dbReference>
<evidence type="ECO:0000313" key="1">
    <source>
        <dbReference type="EMBL" id="TDC80512.1"/>
    </source>
</evidence>
<dbReference type="Proteomes" id="UP000295345">
    <property type="component" value="Unassembled WGS sequence"/>
</dbReference>
<gene>
    <name evidence="1" type="ORF">E1283_00160</name>
</gene>
<accession>A0A4R4TY03</accession>
<dbReference type="SUPFAM" id="SSF51445">
    <property type="entry name" value="(Trans)glycosidases"/>
    <property type="match status" value="1"/>
</dbReference>
<dbReference type="EMBL" id="SMKI01000001">
    <property type="protein sequence ID" value="TDC80512.1"/>
    <property type="molecule type" value="Genomic_DNA"/>
</dbReference>
<evidence type="ECO:0000313" key="2">
    <source>
        <dbReference type="Proteomes" id="UP000295345"/>
    </source>
</evidence>
<dbReference type="OrthoDB" id="151193at2"/>
<comment type="caution">
    <text evidence="1">The sequence shown here is derived from an EMBL/GenBank/DDBJ whole genome shotgun (WGS) entry which is preliminary data.</text>
</comment>
<dbReference type="RefSeq" id="WP_132815213.1">
    <property type="nucleotide sequence ID" value="NZ_SMKI01000001.1"/>
</dbReference>
<sequence length="359" mass="40875">MKYFGVVYDIGYRVLGEGDSSVEPFDPELARYDMNVIAADLRANAVRIEGEDLERLEIASRAALDAGLAIWFSPWKMNVDFDATTEYLVKASKIAERLARDGGDVVFIVSCEYSIFSDGVYPGNNIFERSAWVKQHFGAIEWPNTPAGLPEPLPQKAGILNQYLKSFRDTVREHFSGPVTYSAAIFEEVDWTLFDYAGPNYYRETQSDEEYAAGFEYFRTFGRPIAIPEFGCCTYAGAADRGARGWRLLQEQFPDGSIKWQNDDVPARSETEQADYAERQLRFFHDQGVEAAFIFQYNAPAYVHDQGPRDADLGSYGMVKFPPRGDARWQQMPPWEPKEVYHRAAKLFRELRETAENGK</sequence>
<organism evidence="1 2">
    <name type="scientific">Streptomyces hainanensis</name>
    <dbReference type="NCBI Taxonomy" id="402648"/>
    <lineage>
        <taxon>Bacteria</taxon>
        <taxon>Bacillati</taxon>
        <taxon>Actinomycetota</taxon>
        <taxon>Actinomycetes</taxon>
        <taxon>Kitasatosporales</taxon>
        <taxon>Streptomycetaceae</taxon>
        <taxon>Streptomyces</taxon>
    </lineage>
</organism>
<dbReference type="AlphaFoldDB" id="A0A4R4TY03"/>